<dbReference type="Proteomes" id="UP000824123">
    <property type="component" value="Unassembled WGS sequence"/>
</dbReference>
<evidence type="ECO:0000313" key="3">
    <source>
        <dbReference type="EMBL" id="HIU45768.1"/>
    </source>
</evidence>
<keyword evidence="1" id="KW-0624">Polysaccharide degradation</keyword>
<protein>
    <submittedName>
        <fullName evidence="3">Glycoside hydrolase family protein</fullName>
    </submittedName>
</protein>
<dbReference type="AlphaFoldDB" id="A0A9D1LPP2"/>
<reference evidence="3" key="2">
    <citation type="journal article" date="2021" name="PeerJ">
        <title>Extensive microbial diversity within the chicken gut microbiome revealed by metagenomics and culture.</title>
        <authorList>
            <person name="Gilroy R."/>
            <person name="Ravi A."/>
            <person name="Getino M."/>
            <person name="Pursley I."/>
            <person name="Horton D.L."/>
            <person name="Alikhan N.F."/>
            <person name="Baker D."/>
            <person name="Gharbi K."/>
            <person name="Hall N."/>
            <person name="Watson M."/>
            <person name="Adriaenssens E.M."/>
            <person name="Foster-Nyarko E."/>
            <person name="Jarju S."/>
            <person name="Secka A."/>
            <person name="Antonio M."/>
            <person name="Oren A."/>
            <person name="Chaudhuri R.R."/>
            <person name="La Ragione R."/>
            <person name="Hildebrand F."/>
            <person name="Pallen M.J."/>
        </authorList>
    </citation>
    <scope>NUCLEOTIDE SEQUENCE</scope>
    <source>
        <strain evidence="3">ChiSxjej2B14-8506</strain>
    </source>
</reference>
<dbReference type="PANTHER" id="PTHR43772">
    <property type="entry name" value="ENDO-1,4-BETA-XYLANASE"/>
    <property type="match status" value="1"/>
</dbReference>
<evidence type="ECO:0000256" key="2">
    <source>
        <dbReference type="ARBA" id="ARBA00023277"/>
    </source>
</evidence>
<dbReference type="GO" id="GO:0016787">
    <property type="term" value="F:hydrolase activity"/>
    <property type="evidence" value="ECO:0007669"/>
    <property type="project" value="UniProtKB-KW"/>
</dbReference>
<accession>A0A9D1LPP2</accession>
<evidence type="ECO:0000256" key="1">
    <source>
        <dbReference type="ARBA" id="ARBA00022651"/>
    </source>
</evidence>
<evidence type="ECO:0000313" key="4">
    <source>
        <dbReference type="Proteomes" id="UP000824123"/>
    </source>
</evidence>
<organism evidence="3 4">
    <name type="scientific">Candidatus Fimadaptatus faecigallinarum</name>
    <dbReference type="NCBI Taxonomy" id="2840814"/>
    <lineage>
        <taxon>Bacteria</taxon>
        <taxon>Bacillati</taxon>
        <taxon>Bacillota</taxon>
        <taxon>Clostridia</taxon>
        <taxon>Eubacteriales</taxon>
        <taxon>Candidatus Fimadaptatus</taxon>
    </lineage>
</organism>
<keyword evidence="3" id="KW-0378">Hydrolase</keyword>
<name>A0A9D1LPP2_9FIRM</name>
<dbReference type="Gene3D" id="2.115.10.20">
    <property type="entry name" value="Glycosyl hydrolase domain, family 43"/>
    <property type="match status" value="2"/>
</dbReference>
<dbReference type="PANTHER" id="PTHR43772:SF2">
    <property type="entry name" value="PUTATIVE (AFU_ORTHOLOGUE AFUA_2G04480)-RELATED"/>
    <property type="match status" value="1"/>
</dbReference>
<proteinExistence type="predicted"/>
<reference evidence="3" key="1">
    <citation type="submission" date="2020-10" db="EMBL/GenBank/DDBJ databases">
        <authorList>
            <person name="Gilroy R."/>
        </authorList>
    </citation>
    <scope>NUCLEOTIDE SEQUENCE</scope>
    <source>
        <strain evidence="3">ChiSxjej2B14-8506</strain>
    </source>
</reference>
<comment type="caution">
    <text evidence="3">The sequence shown here is derived from an EMBL/GenBank/DDBJ whole genome shotgun (WGS) entry which is preliminary data.</text>
</comment>
<dbReference type="InterPro" id="IPR052176">
    <property type="entry name" value="Glycosyl_Hydrlase_43_Enz"/>
</dbReference>
<dbReference type="InterPro" id="IPR023296">
    <property type="entry name" value="Glyco_hydro_beta-prop_sf"/>
</dbReference>
<gene>
    <name evidence="3" type="ORF">IAC59_00740</name>
</gene>
<keyword evidence="2" id="KW-0119">Carbohydrate metabolism</keyword>
<dbReference type="GO" id="GO:0045493">
    <property type="term" value="P:xylan catabolic process"/>
    <property type="evidence" value="ECO:0007669"/>
    <property type="project" value="UniProtKB-KW"/>
</dbReference>
<sequence>MDFAKRIGAARRESIFNPDPQHIYVWCGTCVHGGDGRYYLYYSFWPRELGFSGWVIHSQIGVAAGDSPTGPFEPVGMAVPASGRGWDADCTHNPTAHIFDGRYYIYYMGNHGNGEYWNHRNNQRIGVAVSDSPTGPFERFDAPLIDVTPGGCDALMTSNPSVARMADGRYIMVYKAVGLTGALPQGGPVVCAVAFADSPIGPFVKCPDPIFSNPEHSWSVEDPFIWRENGRLYALVKDFQGYFTHSARNCVALFESDDGVNWRAGDAPLAFERTIRWDDGKAQQVHNLERPQLLIEGGVPIALYCVCAPYDDYRESFNISFAITG</sequence>
<keyword evidence="1" id="KW-0858">Xylan degradation</keyword>
<dbReference type="SUPFAM" id="SSF75005">
    <property type="entry name" value="Arabinanase/levansucrase/invertase"/>
    <property type="match status" value="2"/>
</dbReference>
<dbReference type="EMBL" id="DVNK01000005">
    <property type="protein sequence ID" value="HIU45768.1"/>
    <property type="molecule type" value="Genomic_DNA"/>
</dbReference>
<dbReference type="CDD" id="cd08994">
    <property type="entry name" value="GH43_62_32_68_117_130-like"/>
    <property type="match status" value="1"/>
</dbReference>